<gene>
    <name evidence="2" type="ORF">FHS77_000315</name>
</gene>
<reference evidence="2 3" key="1">
    <citation type="submission" date="2020-08" db="EMBL/GenBank/DDBJ databases">
        <title>Genomic Encyclopedia of Type Strains, Phase IV (KMG-IV): sequencing the most valuable type-strain genomes for metagenomic binning, comparative biology and taxonomic classification.</title>
        <authorList>
            <person name="Goeker M."/>
        </authorList>
    </citation>
    <scope>NUCLEOTIDE SEQUENCE [LARGE SCALE GENOMIC DNA]</scope>
    <source>
        <strain evidence="2 3">DSM 22336</strain>
    </source>
</reference>
<comment type="caution">
    <text evidence="2">The sequence shown here is derived from an EMBL/GenBank/DDBJ whole genome shotgun (WGS) entry which is preliminary data.</text>
</comment>
<evidence type="ECO:0000313" key="3">
    <source>
        <dbReference type="Proteomes" id="UP000555393"/>
    </source>
</evidence>
<name>A0A841LTJ1_9HYPH</name>
<sequence length="66" mass="7843">MSDIVNLKQFKKQKARKEREDIAQQNRVTFGRTLAQKQFDKAQTEKANRFLDQNKLEKNDQDDQTS</sequence>
<feature type="region of interest" description="Disordered" evidence="1">
    <location>
        <begin position="39"/>
        <end position="66"/>
    </location>
</feature>
<dbReference type="RefSeq" id="WP_184218989.1">
    <property type="nucleotide sequence ID" value="NZ_JACIIU010000001.1"/>
</dbReference>
<organism evidence="2 3">
    <name type="scientific">Paenochrobactrum gallinarii</name>
    <dbReference type="NCBI Taxonomy" id="643673"/>
    <lineage>
        <taxon>Bacteria</taxon>
        <taxon>Pseudomonadati</taxon>
        <taxon>Pseudomonadota</taxon>
        <taxon>Alphaproteobacteria</taxon>
        <taxon>Hyphomicrobiales</taxon>
        <taxon>Brucellaceae</taxon>
        <taxon>Paenochrobactrum</taxon>
    </lineage>
</organism>
<dbReference type="InterPro" id="IPR025227">
    <property type="entry name" value="DUF4169"/>
</dbReference>
<dbReference type="AlphaFoldDB" id="A0A841LTJ1"/>
<proteinExistence type="predicted"/>
<dbReference type="Proteomes" id="UP000555393">
    <property type="component" value="Unassembled WGS sequence"/>
</dbReference>
<accession>A0A841LTJ1</accession>
<feature type="region of interest" description="Disordered" evidence="1">
    <location>
        <begin position="1"/>
        <end position="24"/>
    </location>
</feature>
<keyword evidence="3" id="KW-1185">Reference proteome</keyword>
<evidence type="ECO:0000313" key="2">
    <source>
        <dbReference type="EMBL" id="MBB6259807.1"/>
    </source>
</evidence>
<dbReference type="EMBL" id="JACIIU010000001">
    <property type="protein sequence ID" value="MBB6259807.1"/>
    <property type="molecule type" value="Genomic_DNA"/>
</dbReference>
<dbReference type="Pfam" id="PF13770">
    <property type="entry name" value="DUF4169"/>
    <property type="match status" value="1"/>
</dbReference>
<protein>
    <recommendedName>
        <fullName evidence="4">DUF4169 family protein</fullName>
    </recommendedName>
</protein>
<evidence type="ECO:0008006" key="4">
    <source>
        <dbReference type="Google" id="ProtNLM"/>
    </source>
</evidence>
<evidence type="ECO:0000256" key="1">
    <source>
        <dbReference type="SAM" id="MobiDB-lite"/>
    </source>
</evidence>